<keyword evidence="4" id="KW-1185">Reference proteome</keyword>
<protein>
    <submittedName>
        <fullName evidence="3">DsbA family protein</fullName>
    </submittedName>
</protein>
<evidence type="ECO:0000313" key="3">
    <source>
        <dbReference type="EMBL" id="QWQ32225.1"/>
    </source>
</evidence>
<dbReference type="CDD" id="cd02972">
    <property type="entry name" value="DsbA_family"/>
    <property type="match status" value="1"/>
</dbReference>
<organism evidence="3 4">
    <name type="scientific">Candidatus Minimicrobia naudis</name>
    <dbReference type="NCBI Taxonomy" id="2841263"/>
    <lineage>
        <taxon>Bacteria</taxon>
        <taxon>Candidatus Saccharimonadota</taxon>
        <taxon>Candidatus Saccharimonadota incertae sedis</taxon>
        <taxon>Candidatus Minimicrobia</taxon>
    </lineage>
</organism>
<proteinExistence type="predicted"/>
<keyword evidence="1" id="KW-0472">Membrane</keyword>
<feature type="transmembrane region" description="Helical" evidence="1">
    <location>
        <begin position="86"/>
        <end position="104"/>
    </location>
</feature>
<sequence>MNKIQHKREQIKSALLGLGRMLVLPKYFLITIVASVAFAMVICFAINANFYGPLMMSQLPILDKIALPGSMIIDIFKQSFTSLNGALLLVVSLLQGLSITVVIFTAKKNKRNEQSVTRQVGLSSLASVAAAIGLGCVPCGTSLILPLVAVFFSGTAAATAATVASTIVLMLALLLSLFSLYKSGQIAFIYTELAKQEETMNRQKSAGIAIIWVISGIVITGIVALFIYGIVNRPPNRHIGDNKPWNEKMSQGSAEAKNVFIDYTDYFCSFCAEVEAATNTEFFKNDYLKSGKVRYEHRVVTLLKEITNNTETGAHAAFCAADQDKYWQYTHDIVPRIKSDYFDKGIGVKNVAVPKKIPALPLEYFLTSAKNVGMNESKFSDCMTKKPHQKEIDNNTQKALVTWREWLAIYGH</sequence>
<dbReference type="Pfam" id="PF13462">
    <property type="entry name" value="Thioredoxin_4"/>
    <property type="match status" value="1"/>
</dbReference>
<dbReference type="Proteomes" id="UP000679129">
    <property type="component" value="Chromosome"/>
</dbReference>
<keyword evidence="1" id="KW-1133">Transmembrane helix</keyword>
<gene>
    <name evidence="3" type="ORF">KOY48_05255</name>
</gene>
<dbReference type="KEGG" id="mnd:KOY48_05255"/>
<dbReference type="Gene3D" id="3.40.30.10">
    <property type="entry name" value="Glutaredoxin"/>
    <property type="match status" value="1"/>
</dbReference>
<dbReference type="EMBL" id="CP076460">
    <property type="protein sequence ID" value="QWQ32225.1"/>
    <property type="molecule type" value="Genomic_DNA"/>
</dbReference>
<dbReference type="InterPro" id="IPR012336">
    <property type="entry name" value="Thioredoxin-like_fold"/>
</dbReference>
<evidence type="ECO:0000256" key="1">
    <source>
        <dbReference type="SAM" id="Phobius"/>
    </source>
</evidence>
<evidence type="ECO:0000259" key="2">
    <source>
        <dbReference type="Pfam" id="PF13462"/>
    </source>
</evidence>
<keyword evidence="1" id="KW-0812">Transmembrane</keyword>
<feature type="transmembrane region" description="Helical" evidence="1">
    <location>
        <begin position="209"/>
        <end position="231"/>
    </location>
</feature>
<evidence type="ECO:0000313" key="4">
    <source>
        <dbReference type="Proteomes" id="UP000679129"/>
    </source>
</evidence>
<accession>A0A8F1MBU6</accession>
<dbReference type="SUPFAM" id="SSF52833">
    <property type="entry name" value="Thioredoxin-like"/>
    <property type="match status" value="1"/>
</dbReference>
<name>A0A8F1MBU6_9BACT</name>
<dbReference type="AlphaFoldDB" id="A0A8F1MBU6"/>
<dbReference type="InterPro" id="IPR036249">
    <property type="entry name" value="Thioredoxin-like_sf"/>
</dbReference>
<feature type="transmembrane region" description="Helical" evidence="1">
    <location>
        <begin position="27"/>
        <end position="50"/>
    </location>
</feature>
<feature type="transmembrane region" description="Helical" evidence="1">
    <location>
        <begin position="125"/>
        <end position="152"/>
    </location>
</feature>
<reference evidence="3" key="1">
    <citation type="submission" date="2021-06" db="EMBL/GenBank/DDBJ databases">
        <title>An adapted protocol for Saccharibacteria cultivation: two new species join this phylum of Candidate Phyla Radiations.</title>
        <authorList>
            <person name="Ibrahim A."/>
            <person name="Maatouk M."/>
            <person name="Zgheib R."/>
            <person name="Haddad G."/>
            <person name="Bou Khalil J."/>
            <person name="Raoult D."/>
            <person name="Bittar F."/>
        </authorList>
    </citation>
    <scope>NUCLEOTIDE SEQUENCE</scope>
    <source>
        <strain evidence="3">IHU1</strain>
    </source>
</reference>
<feature type="transmembrane region" description="Helical" evidence="1">
    <location>
        <begin position="158"/>
        <end position="181"/>
    </location>
</feature>
<feature type="domain" description="Thioredoxin-like fold" evidence="2">
    <location>
        <begin position="247"/>
        <end position="398"/>
    </location>
</feature>